<evidence type="ECO:0000256" key="1">
    <source>
        <dbReference type="ARBA" id="ARBA00004651"/>
    </source>
</evidence>
<keyword evidence="16" id="KW-1185">Reference proteome</keyword>
<comment type="subcellular location">
    <subcellularLocation>
        <location evidence="1 11">Cell membrane</location>
        <topology evidence="1 11">Multi-pass membrane protein</topology>
    </subcellularLocation>
</comment>
<sequence>MDEIPGSVGTSASFALRLGQTIFSSTSLLFMSLGVEFYSYTAFCFLVTIMGLVIPWSFTLALVDGYSVLLRCPLRQPGILLIIVIGDWVLSILTLAAACSTASVVDLLLHADGSFCPPKFCSRYQISAAMALLSWSGSGSGLGTATMKLSSAEAFSNQEFPFKCDGCKEVGIGSRYKCTICDYDLHMHCAFPSPSIAHPFYPKCSFQFLSRPPGNVARYCNACEKDVTGFVYHCKACGFDLHPCCAKLPMMLDDGEVKLFLHRKVSEACHRCGRKGRSWSYRSSCKKYNLHVACVREMLVESWHEIYVGRRINSRSLETRSIPSLKGTLQTHHHKSKGRMKKCCEMAVLAVQFVISAVLGDPTTLIAGIIGALMSK</sequence>
<accession>A0A5J5B4S5</accession>
<keyword evidence="9 11" id="KW-1133">Transmembrane helix</keyword>
<evidence type="ECO:0000313" key="15">
    <source>
        <dbReference type="EMBL" id="KAA8536141.1"/>
    </source>
</evidence>
<organism evidence="15 16">
    <name type="scientific">Nyssa sinensis</name>
    <dbReference type="NCBI Taxonomy" id="561372"/>
    <lineage>
        <taxon>Eukaryota</taxon>
        <taxon>Viridiplantae</taxon>
        <taxon>Streptophyta</taxon>
        <taxon>Embryophyta</taxon>
        <taxon>Tracheophyta</taxon>
        <taxon>Spermatophyta</taxon>
        <taxon>Magnoliopsida</taxon>
        <taxon>eudicotyledons</taxon>
        <taxon>Gunneridae</taxon>
        <taxon>Pentapetalae</taxon>
        <taxon>asterids</taxon>
        <taxon>Cornales</taxon>
        <taxon>Nyssaceae</taxon>
        <taxon>Nyssa</taxon>
    </lineage>
</organism>
<dbReference type="Pfam" id="PF03107">
    <property type="entry name" value="C1_2"/>
    <property type="match status" value="1"/>
</dbReference>
<keyword evidence="8" id="KW-0862">Zinc</keyword>
<dbReference type="AlphaFoldDB" id="A0A5J5B4S5"/>
<comment type="subunit">
    <text evidence="11">Homodimer and heterodimers.</text>
</comment>
<evidence type="ECO:0000259" key="14">
    <source>
        <dbReference type="Pfam" id="PF04535"/>
    </source>
</evidence>
<keyword evidence="5" id="KW-0479">Metal-binding</keyword>
<evidence type="ECO:0000259" key="13">
    <source>
        <dbReference type="Pfam" id="PF03107"/>
    </source>
</evidence>
<keyword evidence="3 11" id="KW-1003">Cell membrane</keyword>
<dbReference type="InterPro" id="IPR043145">
    <property type="entry name" value="Znf_ZZ_sf"/>
</dbReference>
<dbReference type="Pfam" id="PF00569">
    <property type="entry name" value="ZZ"/>
    <property type="match status" value="1"/>
</dbReference>
<dbReference type="Pfam" id="PF04535">
    <property type="entry name" value="CASP_dom"/>
    <property type="match status" value="1"/>
</dbReference>
<feature type="domain" description="DC1" evidence="13">
    <location>
        <begin position="208"/>
        <end position="246"/>
    </location>
</feature>
<feature type="domain" description="ZZ-type" evidence="12">
    <location>
        <begin position="161"/>
        <end position="191"/>
    </location>
</feature>
<dbReference type="InterPro" id="IPR046349">
    <property type="entry name" value="C1-like_sf"/>
</dbReference>
<dbReference type="InterPro" id="IPR006702">
    <property type="entry name" value="CASP_dom"/>
</dbReference>
<dbReference type="InterPro" id="IPR000433">
    <property type="entry name" value="Znf_ZZ"/>
</dbReference>
<dbReference type="SUPFAM" id="SSF57889">
    <property type="entry name" value="Cysteine-rich domain"/>
    <property type="match status" value="1"/>
</dbReference>
<feature type="domain" description="Casparian strip membrane protein" evidence="14">
    <location>
        <begin position="8"/>
        <end position="135"/>
    </location>
</feature>
<dbReference type="Proteomes" id="UP000325577">
    <property type="component" value="Linkage Group LG16"/>
</dbReference>
<gene>
    <name evidence="15" type="ORF">F0562_028619</name>
</gene>
<feature type="transmembrane region" description="Helical" evidence="11">
    <location>
        <begin position="346"/>
        <end position="373"/>
    </location>
</feature>
<dbReference type="GO" id="GO:0005886">
    <property type="term" value="C:plasma membrane"/>
    <property type="evidence" value="ECO:0007669"/>
    <property type="project" value="UniProtKB-SubCell"/>
</dbReference>
<reference evidence="15 16" key="1">
    <citation type="submission" date="2019-09" db="EMBL/GenBank/DDBJ databases">
        <title>A chromosome-level genome assembly of the Chinese tupelo Nyssa sinensis.</title>
        <authorList>
            <person name="Yang X."/>
            <person name="Kang M."/>
            <person name="Yang Y."/>
            <person name="Xiong H."/>
            <person name="Wang M."/>
            <person name="Zhang Z."/>
            <person name="Wang Z."/>
            <person name="Wu H."/>
            <person name="Ma T."/>
            <person name="Liu J."/>
            <person name="Xi Z."/>
        </authorList>
    </citation>
    <scope>NUCLEOTIDE SEQUENCE [LARGE SCALE GENOMIC DNA]</scope>
    <source>
        <strain evidence="15">J267</strain>
        <tissue evidence="15">Leaf</tissue>
    </source>
</reference>
<dbReference type="OrthoDB" id="1906545at2759"/>
<dbReference type="InterPro" id="IPR004146">
    <property type="entry name" value="DC1"/>
</dbReference>
<evidence type="ECO:0000256" key="7">
    <source>
        <dbReference type="ARBA" id="ARBA00022771"/>
    </source>
</evidence>
<feature type="transmembrane region" description="Helical" evidence="11">
    <location>
        <begin position="37"/>
        <end position="58"/>
    </location>
</feature>
<proteinExistence type="inferred from homology"/>
<evidence type="ECO:0000313" key="16">
    <source>
        <dbReference type="Proteomes" id="UP000325577"/>
    </source>
</evidence>
<evidence type="ECO:0000259" key="12">
    <source>
        <dbReference type="Pfam" id="PF00569"/>
    </source>
</evidence>
<name>A0A5J5B4S5_9ASTE</name>
<protein>
    <recommendedName>
        <fullName evidence="11">CASP-like protein</fullName>
    </recommendedName>
</protein>
<keyword evidence="10 11" id="KW-0472">Membrane</keyword>
<keyword evidence="6" id="KW-0677">Repeat</keyword>
<dbReference type="PANTHER" id="PTHR46477:SF3">
    <property type="entry name" value="CYSTEINE_HISTIDINE-RICH C1 DOMAIN FAMILY PROTEIN"/>
    <property type="match status" value="1"/>
</dbReference>
<dbReference type="GO" id="GO:0008270">
    <property type="term" value="F:zinc ion binding"/>
    <property type="evidence" value="ECO:0007669"/>
    <property type="project" value="UniProtKB-KW"/>
</dbReference>
<evidence type="ECO:0000256" key="4">
    <source>
        <dbReference type="ARBA" id="ARBA00022692"/>
    </source>
</evidence>
<keyword evidence="7" id="KW-0863">Zinc-finger</keyword>
<evidence type="ECO:0000256" key="3">
    <source>
        <dbReference type="ARBA" id="ARBA00022475"/>
    </source>
</evidence>
<evidence type="ECO:0000256" key="5">
    <source>
        <dbReference type="ARBA" id="ARBA00022723"/>
    </source>
</evidence>
<evidence type="ECO:0000256" key="9">
    <source>
        <dbReference type="ARBA" id="ARBA00022989"/>
    </source>
</evidence>
<evidence type="ECO:0000256" key="8">
    <source>
        <dbReference type="ARBA" id="ARBA00022833"/>
    </source>
</evidence>
<evidence type="ECO:0000256" key="6">
    <source>
        <dbReference type="ARBA" id="ARBA00022737"/>
    </source>
</evidence>
<comment type="similarity">
    <text evidence="2 11">Belongs to the Casparian strip membrane proteins (CASP) family.</text>
</comment>
<dbReference type="PANTHER" id="PTHR46477">
    <property type="entry name" value="CYSTEINE/HISTIDINE-RICH C1 DOMAIN FAMILY PROTEIN"/>
    <property type="match status" value="1"/>
</dbReference>
<evidence type="ECO:0000256" key="2">
    <source>
        <dbReference type="ARBA" id="ARBA00007651"/>
    </source>
</evidence>
<evidence type="ECO:0000256" key="11">
    <source>
        <dbReference type="RuleBase" id="RU361233"/>
    </source>
</evidence>
<comment type="caution">
    <text evidence="11">Lacks conserved residue(s) required for the propagation of feature annotation.</text>
</comment>
<feature type="transmembrane region" description="Helical" evidence="11">
    <location>
        <begin position="79"/>
        <end position="98"/>
    </location>
</feature>
<dbReference type="EMBL" id="CM018039">
    <property type="protein sequence ID" value="KAA8536141.1"/>
    <property type="molecule type" value="Genomic_DNA"/>
</dbReference>
<keyword evidence="4 11" id="KW-0812">Transmembrane</keyword>
<dbReference type="Gene3D" id="3.30.60.90">
    <property type="match status" value="1"/>
</dbReference>
<evidence type="ECO:0000256" key="10">
    <source>
        <dbReference type="ARBA" id="ARBA00023136"/>
    </source>
</evidence>